<dbReference type="GO" id="GO:0003863">
    <property type="term" value="F:branched-chain 2-oxo acid dehydrogenase activity"/>
    <property type="evidence" value="ECO:0007669"/>
    <property type="project" value="UniProtKB-EC"/>
</dbReference>
<dbReference type="PANTHER" id="PTHR43380:SF1">
    <property type="entry name" value="2-OXOISOVALERATE DEHYDROGENASE SUBUNIT ALPHA, MITOCHONDRIAL"/>
    <property type="match status" value="1"/>
</dbReference>
<dbReference type="EC" id="1.2.4.4" evidence="3"/>
<proteinExistence type="predicted"/>
<dbReference type="InterPro" id="IPR001017">
    <property type="entry name" value="DH_E1"/>
</dbReference>
<keyword evidence="1 3" id="KW-0560">Oxidoreductase</keyword>
<dbReference type="Gene3D" id="3.40.50.970">
    <property type="match status" value="1"/>
</dbReference>
<evidence type="ECO:0000259" key="2">
    <source>
        <dbReference type="Pfam" id="PF00676"/>
    </source>
</evidence>
<evidence type="ECO:0000313" key="3">
    <source>
        <dbReference type="EMBL" id="VAW39696.1"/>
    </source>
</evidence>
<sequence length="363" mass="40152">MATVASFNVEYIQYLAPSGELVGDKIPAIAKDFEQIKALYETMVMTRIFDAKAISLQRTGKLGTYASSLGHEAVHVGIGSAMKYEDVFAPMYREYGTQFCRGVKMSEVLLYWGGDERGSNFSGPPHDFPWCVPIATQNTHAAGAALAFKLRKEPRCAVTVIGDGGSSKGDFLEAINAASAFKLPMVMVIVNNGWAISVPRKKQSRGQTLAQKGIAGGLPSIQVDGNDLFAVHNEVKAALQRARDGKGATVIEAITYRLSDHTTADDASRYRPNEEVENAKKFEPIIRLRQYLMNNNQWSVQQENKLIADCTQKVAMAVKEYQDTPKPVVTDMFDYMFAELPHDLAEQRKFAHEFEQLESGVKP</sequence>
<reference evidence="3" key="1">
    <citation type="submission" date="2018-06" db="EMBL/GenBank/DDBJ databases">
        <authorList>
            <person name="Zhirakovskaya E."/>
        </authorList>
    </citation>
    <scope>NUCLEOTIDE SEQUENCE</scope>
</reference>
<dbReference type="GO" id="GO:0009083">
    <property type="term" value="P:branched-chain amino acid catabolic process"/>
    <property type="evidence" value="ECO:0007669"/>
    <property type="project" value="TreeGrafter"/>
</dbReference>
<dbReference type="PANTHER" id="PTHR43380">
    <property type="entry name" value="2-OXOISOVALERATE DEHYDROGENASE SUBUNIT ALPHA, MITOCHONDRIAL"/>
    <property type="match status" value="1"/>
</dbReference>
<dbReference type="InterPro" id="IPR029061">
    <property type="entry name" value="THDP-binding"/>
</dbReference>
<evidence type="ECO:0000256" key="1">
    <source>
        <dbReference type="ARBA" id="ARBA00023002"/>
    </source>
</evidence>
<dbReference type="AlphaFoldDB" id="A0A3B0W507"/>
<dbReference type="Pfam" id="PF00676">
    <property type="entry name" value="E1_dh"/>
    <property type="match status" value="1"/>
</dbReference>
<dbReference type="NCBIfam" id="TIGR03181">
    <property type="entry name" value="PDH_E1_alph_x"/>
    <property type="match status" value="1"/>
</dbReference>
<organism evidence="3">
    <name type="scientific">hydrothermal vent metagenome</name>
    <dbReference type="NCBI Taxonomy" id="652676"/>
    <lineage>
        <taxon>unclassified sequences</taxon>
        <taxon>metagenomes</taxon>
        <taxon>ecological metagenomes</taxon>
    </lineage>
</organism>
<gene>
    <name evidence="3" type="ORF">MNBD_GAMMA01-310</name>
</gene>
<feature type="domain" description="Dehydrogenase E1 component" evidence="2">
    <location>
        <begin position="40"/>
        <end position="327"/>
    </location>
</feature>
<protein>
    <submittedName>
        <fullName evidence="3">Branched-chain alpha-keto acid dehydrogenase, E1 component, alpha subunit</fullName>
        <ecNumber evidence="3">1.2.4.4</ecNumber>
    </submittedName>
</protein>
<dbReference type="InterPro" id="IPR017596">
    <property type="entry name" value="PdhA/BkdA"/>
</dbReference>
<dbReference type="SUPFAM" id="SSF52518">
    <property type="entry name" value="Thiamin diphosphate-binding fold (THDP-binding)"/>
    <property type="match status" value="1"/>
</dbReference>
<dbReference type="CDD" id="cd02000">
    <property type="entry name" value="TPP_E1_PDC_ADC_BCADC"/>
    <property type="match status" value="1"/>
</dbReference>
<accession>A0A3B0W507</accession>
<name>A0A3B0W507_9ZZZZ</name>
<dbReference type="InterPro" id="IPR050771">
    <property type="entry name" value="Alpha-ketoacid_DH_E1_comp"/>
</dbReference>
<dbReference type="EMBL" id="UOEW01000242">
    <property type="protein sequence ID" value="VAW39696.1"/>
    <property type="molecule type" value="Genomic_DNA"/>
</dbReference>